<keyword evidence="1" id="KW-0812">Transmembrane</keyword>
<dbReference type="Proteomes" id="UP000500806">
    <property type="component" value="Chromosome"/>
</dbReference>
<dbReference type="KEGG" id="pani:DCO16_03015"/>
<keyword evidence="1" id="KW-0472">Membrane</keyword>
<dbReference type="RefSeq" id="WP_173942288.1">
    <property type="nucleotide sequence ID" value="NZ_CBCSCD010000003.1"/>
</dbReference>
<feature type="transmembrane region" description="Helical" evidence="1">
    <location>
        <begin position="36"/>
        <end position="56"/>
    </location>
</feature>
<gene>
    <name evidence="2" type="ORF">DCO16_03015</name>
</gene>
<evidence type="ECO:0000313" key="3">
    <source>
        <dbReference type="Proteomes" id="UP000500806"/>
    </source>
</evidence>
<accession>A0A6M9PTC3</accession>
<protein>
    <submittedName>
        <fullName evidence="2">Uncharacterized protein</fullName>
    </submittedName>
</protein>
<dbReference type="EMBL" id="CP028941">
    <property type="protein sequence ID" value="QKM62137.1"/>
    <property type="molecule type" value="Genomic_DNA"/>
</dbReference>
<keyword evidence="3" id="KW-1185">Reference proteome</keyword>
<reference evidence="2 3" key="1">
    <citation type="submission" date="2018-04" db="EMBL/GenBank/DDBJ databases">
        <title>Polynucleobacter sp. LimPoW16 genome.</title>
        <authorList>
            <person name="Hahn M.W."/>
        </authorList>
    </citation>
    <scope>NUCLEOTIDE SEQUENCE [LARGE SCALE GENOMIC DNA]</scope>
    <source>
        <strain evidence="2 3">LimPoW16</strain>
    </source>
</reference>
<name>A0A6M9PTC3_9BURK</name>
<proteinExistence type="predicted"/>
<sequence length="130" mass="15094">MFTILNFFYKSILFFWRGGWKIISPNLNPLKNAPMYVKYFFTIFLGLGWSLAFSLYTAQFFIIGLNMFAHLAVISAAFVTWITFKGISRRYPGTYPLMRDPTGSPKCYEMTDNERLAASQQADLIMKQKQ</sequence>
<feature type="transmembrane region" description="Helical" evidence="1">
    <location>
        <begin position="62"/>
        <end position="84"/>
    </location>
</feature>
<organism evidence="2 3">
    <name type="scientific">Polynucleobacter antarcticus</name>
    <dbReference type="NCBI Taxonomy" id="1743162"/>
    <lineage>
        <taxon>Bacteria</taxon>
        <taxon>Pseudomonadati</taxon>
        <taxon>Pseudomonadota</taxon>
        <taxon>Betaproteobacteria</taxon>
        <taxon>Burkholderiales</taxon>
        <taxon>Burkholderiaceae</taxon>
        <taxon>Polynucleobacter</taxon>
    </lineage>
</organism>
<evidence type="ECO:0000256" key="1">
    <source>
        <dbReference type="SAM" id="Phobius"/>
    </source>
</evidence>
<dbReference type="AlphaFoldDB" id="A0A6M9PTC3"/>
<keyword evidence="1" id="KW-1133">Transmembrane helix</keyword>
<evidence type="ECO:0000313" key="2">
    <source>
        <dbReference type="EMBL" id="QKM62137.1"/>
    </source>
</evidence>